<dbReference type="EMBL" id="MORL01000001">
    <property type="protein sequence ID" value="OIN61226.1"/>
    <property type="molecule type" value="Genomic_DNA"/>
</dbReference>
<sequence>MTVHRKEKTGFRIVFLRLRTIGAILMEEIITRIYGLVSAALSEAPTPTLGSICVIQEQAPLH</sequence>
<gene>
    <name evidence="1" type="ORF">BLX24_03960</name>
</gene>
<protein>
    <submittedName>
        <fullName evidence="1">Uncharacterized protein</fullName>
    </submittedName>
</protein>
<keyword evidence="2" id="KW-1185">Reference proteome</keyword>
<reference evidence="1 2" key="1">
    <citation type="submission" date="2016-10" db="EMBL/GenBank/DDBJ databases">
        <title>Arsenicibacter rosenii gen. nov., sp. nov., an efficient arsenic-methylating bacterium isolated from an arsenic-contaminated paddy soil.</title>
        <authorList>
            <person name="Huang K."/>
        </authorList>
    </citation>
    <scope>NUCLEOTIDE SEQUENCE [LARGE SCALE GENOMIC DNA]</scope>
    <source>
        <strain evidence="1 2">SM-1</strain>
    </source>
</reference>
<proteinExistence type="predicted"/>
<comment type="caution">
    <text evidence="1">The sequence shown here is derived from an EMBL/GenBank/DDBJ whole genome shotgun (WGS) entry which is preliminary data.</text>
</comment>
<organism evidence="1 2">
    <name type="scientific">Arsenicibacter rosenii</name>
    <dbReference type="NCBI Taxonomy" id="1750698"/>
    <lineage>
        <taxon>Bacteria</taxon>
        <taxon>Pseudomonadati</taxon>
        <taxon>Bacteroidota</taxon>
        <taxon>Cytophagia</taxon>
        <taxon>Cytophagales</taxon>
        <taxon>Spirosomataceae</taxon>
        <taxon>Arsenicibacter</taxon>
    </lineage>
</organism>
<accession>A0A1S2VSG7</accession>
<dbReference type="AlphaFoldDB" id="A0A1S2VSG7"/>
<evidence type="ECO:0000313" key="1">
    <source>
        <dbReference type="EMBL" id="OIN61226.1"/>
    </source>
</evidence>
<name>A0A1S2VSG7_9BACT</name>
<dbReference type="Proteomes" id="UP000181790">
    <property type="component" value="Unassembled WGS sequence"/>
</dbReference>
<evidence type="ECO:0000313" key="2">
    <source>
        <dbReference type="Proteomes" id="UP000181790"/>
    </source>
</evidence>